<evidence type="ECO:0000256" key="19">
    <source>
        <dbReference type="ARBA" id="ARBA00048679"/>
    </source>
</evidence>
<keyword evidence="6" id="KW-0433">Leucine-rich repeat</keyword>
<dbReference type="SUPFAM" id="SSF56112">
    <property type="entry name" value="Protein kinase-like (PK-like)"/>
    <property type="match status" value="4"/>
</dbReference>
<evidence type="ECO:0000256" key="14">
    <source>
        <dbReference type="ARBA" id="ARBA00022989"/>
    </source>
</evidence>
<dbReference type="Pfam" id="PF00069">
    <property type="entry name" value="Pkinase"/>
    <property type="match status" value="1"/>
</dbReference>
<dbReference type="PANTHER" id="PTHR48008:SF6">
    <property type="entry name" value="LEUCINE-RICH REPEAT RECEPTOR-LIKE PROTEIN KINASE IMK3-RELATED"/>
    <property type="match status" value="1"/>
</dbReference>
<dbReference type="InterPro" id="IPR000719">
    <property type="entry name" value="Prot_kinase_dom"/>
</dbReference>
<evidence type="ECO:0000313" key="25">
    <source>
        <dbReference type="Proteomes" id="UP000324897"/>
    </source>
</evidence>
<keyword evidence="11 20" id="KW-0547">Nucleotide-binding</keyword>
<feature type="domain" description="Protein kinase" evidence="22">
    <location>
        <begin position="1884"/>
        <end position="1991"/>
    </location>
</feature>
<gene>
    <name evidence="24" type="ORF">EJB05_29387</name>
</gene>
<evidence type="ECO:0000256" key="7">
    <source>
        <dbReference type="ARBA" id="ARBA00022679"/>
    </source>
</evidence>
<evidence type="ECO:0000256" key="11">
    <source>
        <dbReference type="ARBA" id="ARBA00022741"/>
    </source>
</evidence>
<dbReference type="PANTHER" id="PTHR48008">
    <property type="entry name" value="LEUCINE-RICH REPEAT RECEPTOR-LIKE PROTEIN KINASE IMK3-RELATED"/>
    <property type="match status" value="1"/>
</dbReference>
<keyword evidence="13 20" id="KW-0067">ATP-binding</keyword>
<dbReference type="GO" id="GO:0005524">
    <property type="term" value="F:ATP binding"/>
    <property type="evidence" value="ECO:0007669"/>
    <property type="project" value="UniProtKB-UniRule"/>
</dbReference>
<evidence type="ECO:0000256" key="13">
    <source>
        <dbReference type="ARBA" id="ARBA00022840"/>
    </source>
</evidence>
<evidence type="ECO:0000256" key="17">
    <source>
        <dbReference type="ARBA" id="ARBA00023180"/>
    </source>
</evidence>
<accession>A0A5J9USM8</accession>
<dbReference type="Gene3D" id="1.10.510.10">
    <property type="entry name" value="Transferase(Phosphotransferase) domain 1"/>
    <property type="match status" value="4"/>
</dbReference>
<proteinExistence type="predicted"/>
<evidence type="ECO:0000256" key="8">
    <source>
        <dbReference type="ARBA" id="ARBA00022692"/>
    </source>
</evidence>
<dbReference type="InterPro" id="IPR036465">
    <property type="entry name" value="vWFA_dom_sf"/>
</dbReference>
<dbReference type="PROSITE" id="PS50011">
    <property type="entry name" value="PROTEIN_KINASE_DOM"/>
    <property type="match status" value="4"/>
</dbReference>
<keyword evidence="3" id="KW-1003">Cell membrane</keyword>
<reference evidence="24 25" key="1">
    <citation type="journal article" date="2019" name="Sci. Rep.">
        <title>A high-quality genome of Eragrostis curvula grass provides insights into Poaceae evolution and supports new strategies to enhance forage quality.</title>
        <authorList>
            <person name="Carballo J."/>
            <person name="Santos B.A.C.M."/>
            <person name="Zappacosta D."/>
            <person name="Garbus I."/>
            <person name="Selva J.P."/>
            <person name="Gallo C.A."/>
            <person name="Diaz A."/>
            <person name="Albertini E."/>
            <person name="Caccamo M."/>
            <person name="Echenique V."/>
        </authorList>
    </citation>
    <scope>NUCLEOTIDE SEQUENCE [LARGE SCALE GENOMIC DNA]</scope>
    <source>
        <strain evidence="25">cv. Victoria</strain>
        <tissue evidence="24">Leaf</tissue>
    </source>
</reference>
<dbReference type="EMBL" id="RWGY01000013">
    <property type="protein sequence ID" value="TVU26822.1"/>
    <property type="molecule type" value="Genomic_DNA"/>
</dbReference>
<name>A0A5J9USM8_9POAL</name>
<keyword evidence="17" id="KW-0325">Glycoprotein</keyword>
<evidence type="ECO:0000256" key="5">
    <source>
        <dbReference type="ARBA" id="ARBA00022553"/>
    </source>
</evidence>
<dbReference type="InterPro" id="IPR017441">
    <property type="entry name" value="Protein_kinase_ATP_BS"/>
</dbReference>
<keyword evidence="25" id="KW-1185">Reference proteome</keyword>
<keyword evidence="15" id="KW-0472">Membrane</keyword>
<dbReference type="Pfam" id="PF13519">
    <property type="entry name" value="VWA_2"/>
    <property type="match status" value="1"/>
</dbReference>
<evidence type="ECO:0000256" key="3">
    <source>
        <dbReference type="ARBA" id="ARBA00022475"/>
    </source>
</evidence>
<evidence type="ECO:0000313" key="24">
    <source>
        <dbReference type="EMBL" id="TVU26822.1"/>
    </source>
</evidence>
<dbReference type="Gramene" id="TVU26822">
    <property type="protein sequence ID" value="TVU26822"/>
    <property type="gene ID" value="EJB05_29387"/>
</dbReference>
<comment type="caution">
    <text evidence="24">The sequence shown here is derived from an EMBL/GenBank/DDBJ whole genome shotgun (WGS) entry which is preliminary data.</text>
</comment>
<dbReference type="Gene3D" id="3.30.200.20">
    <property type="entry name" value="Phosphorylase Kinase, domain 1"/>
    <property type="match status" value="3"/>
</dbReference>
<evidence type="ECO:0000259" key="22">
    <source>
        <dbReference type="PROSITE" id="PS50011"/>
    </source>
</evidence>
<evidence type="ECO:0000256" key="10">
    <source>
        <dbReference type="ARBA" id="ARBA00022737"/>
    </source>
</evidence>
<evidence type="ECO:0000256" key="18">
    <source>
        <dbReference type="ARBA" id="ARBA00047899"/>
    </source>
</evidence>
<evidence type="ECO:0000256" key="15">
    <source>
        <dbReference type="ARBA" id="ARBA00023136"/>
    </source>
</evidence>
<evidence type="ECO:0000259" key="23">
    <source>
        <dbReference type="PROSITE" id="PS50234"/>
    </source>
</evidence>
<dbReference type="SMART" id="SM00327">
    <property type="entry name" value="VWA"/>
    <property type="match status" value="2"/>
</dbReference>
<keyword evidence="8" id="KW-0812">Transmembrane</keyword>
<dbReference type="InterPro" id="IPR001245">
    <property type="entry name" value="Ser-Thr/Tyr_kinase_cat_dom"/>
</dbReference>
<feature type="domain" description="Protein kinase" evidence="22">
    <location>
        <begin position="1250"/>
        <end position="1527"/>
    </location>
</feature>
<dbReference type="InterPro" id="IPR011009">
    <property type="entry name" value="Kinase-like_dom_sf"/>
</dbReference>
<dbReference type="FunFam" id="3.30.200.20:FF:000465">
    <property type="entry name" value="Cysteine-rich receptor-like protein kinase 6"/>
    <property type="match status" value="1"/>
</dbReference>
<dbReference type="GO" id="GO:0004674">
    <property type="term" value="F:protein serine/threonine kinase activity"/>
    <property type="evidence" value="ECO:0007669"/>
    <property type="project" value="UniProtKB-KW"/>
</dbReference>
<feature type="domain" description="Protein kinase" evidence="22">
    <location>
        <begin position="1542"/>
        <end position="1806"/>
    </location>
</feature>
<dbReference type="Pfam" id="PF13768">
    <property type="entry name" value="VWA_3"/>
    <property type="match status" value="1"/>
</dbReference>
<dbReference type="FunFam" id="1.10.510.10:FF:000358">
    <property type="entry name" value="Putative leucine-rich repeat receptor-like serine/threonine-protein kinase"/>
    <property type="match status" value="1"/>
</dbReference>
<feature type="domain" description="VWFA" evidence="23">
    <location>
        <begin position="814"/>
        <end position="994"/>
    </location>
</feature>
<dbReference type="SMART" id="SM00220">
    <property type="entry name" value="S_TKc"/>
    <property type="match status" value="3"/>
</dbReference>
<comment type="subcellular location">
    <subcellularLocation>
        <location evidence="1">Cell membrane</location>
        <topology evidence="1">Single-pass membrane protein</topology>
    </subcellularLocation>
</comment>
<sequence length="1991" mass="221963">RLQMESEARVNNLLELMLIDENAEPAALSLSLLKSITNNFSDELKIGSGGFAVVYKGKLENGTVAVKRLEQTLDTDETQFHQEVDSLMRVKHKNIVRFMGYCSDTQGKVWKLQGKNVMAEERQRFLCFEFLPQGSLDKHISDATHGLEWMERYRIIKGICEGLHYLHHGDQKKIIHCDLKPANILLDHDMNPKITDFGLSRLFDDNQTRAMTSNVMGTLGYMAPEYLRGQITLKSDIYSLGVIIIEILTGQKEYPKIDNVLESWSTVSLEDTLLESVRACAEIGIECIESNPENRPGTESIIERLAEMEHTYALTLPQINAYDKVKLEIMGRVKWIPLTKSAKDLPVLVRVVAPRKCTESSRVGLDLVAVLCISRHMMLLENRMDSMKEAMMFVIDNLGPDDRLSVVSFNDETKRLTELSVMTDMNRERVRREVCMLVPKGGTNMGPALNEAAKILGQRGPEERRNRVGRIILLSDYEDPSFKLRDICPEFPVDTFGLGIEHELDDLSQIAKCTKGLYSYVYQDLEKIKDAFAQSLGGLMSVFAMDVQVNLQTLDGIYISSIKSGSYPMQISSDNRSAIIQLPDLYAGEKKNFIVHLNVPKGEQNQLMKITGSYRNPKISKEAPIQLDDTQLAVLRSKWPSPSDKSICPNVAIELVRWRLLHTLQKGQFKGFEDSWNELMDSEEWRSSPQSAVLALDKDLAEIQRGDGESFMFLLSWLSSHSLQRATTKKSPSKSSAFRVKAMQEMLIKADKEPKRLAEPKRLPESTGSDEKVKLEIMPGDNSISSTMGANEFPVLVRVTAPLLCTKSSRAGLDLVVVLHVGSSMLQGNRFDFMKQAMLFVIDNLGRSDRLSVISFNNETRRLTELSFMTEVNRERARHEVCMLVPGGGTDAGPALIEASKIMHGLEELIMNRVSCLLCLFDCQNESIFEDLSAVMGASVNTDGVQENFLKDMCCLRADHETLGLSCIAVGTMGFYSYVTQDLEGIKNAIALSLGRFMSVTTMDIEIKLQTLDGVTISNTNKFSSIKSGRYESGFSFKRRSGTIQVPDLYAGEQKNFLVYLDVPKGPQYHLITVGRSYTKPMISRKNTIQLDDSKLVVFRPKVATTSPDETVCPDVAAELIRLRLIELVCSVVNSEELSVEELQRSWEEIKGSRDGFNSPQSMVLALDEDVAMMQRTNDRMFIWSWIRCHFFQRPNKKADGEQTSLPESTSSDHEVPEFGTVAAESRGDLDRKLVQFDGPLAFTGHNLWCAPAKKIGKSTYGPVYMVTLEDGSLVAIKWLWEITEDNKEFEEEATVLGNIQHPNILALGAYYLDLDPMGEKLLIFDYMPKGSLSAFLHDRDVDMPVEWKTRMTIAKGTPCGLAYLHDDMSIIHGNLTARNVLLDEQCNPKVADFGLYRMMKAEANSAALAAAGKLGYQAPELSMLEEANAKTDVYSLGVIILELLTGKCPADSTNGMDLPQWVASMVKEERTRDVFDRELMRDELVEWTTVFNHTLELALQCVDPSPSVRPEAREVLRQLEQVSKLVHFDVPLASTWDDLLYAPMEFIGKSRINTGTVCKLTLEDGSMLAIKRLMRENIKAHNEFEAEAAVLGKIRHPNLLALRAYCKGAKVLFMDYMPRGSLSAFRHGQMSILYHAPDTMVDWTTRMTIAKGMARGLAYLHDDMSIIHGNLAARNVLLDEQCNPKVADFGLYRMMTAEANSAALATAGKLGYQAPELEKLEEANAKTDVYSMGVIIMELLTGRSPAKMDLPQWLACIDMEGWNIELLDIAKDELVPTLKLALRCVDPSPSVRPEAREVLRQLEQINPGSDGGVGPSEEGHLPLSAGGGDRSEAKEAGGVGATAGGRGEKPGSGSVDAESRGDVGRKLVHFDGLLAFTAGELMNASGEAMWKGTYGTVHKATLEDGSVVALQRLRENIKGHNEFEAEAAVLGKIRHPNLLALRAYYMDQKAEGEKLLVFDYMPKGSLPAFLHGQMPRLCSQSFALFSILSS</sequence>
<dbReference type="Proteomes" id="UP000324897">
    <property type="component" value="Chromosome 2"/>
</dbReference>
<organism evidence="24 25">
    <name type="scientific">Eragrostis curvula</name>
    <name type="common">weeping love grass</name>
    <dbReference type="NCBI Taxonomy" id="38414"/>
    <lineage>
        <taxon>Eukaryota</taxon>
        <taxon>Viridiplantae</taxon>
        <taxon>Streptophyta</taxon>
        <taxon>Embryophyta</taxon>
        <taxon>Tracheophyta</taxon>
        <taxon>Spermatophyta</taxon>
        <taxon>Magnoliopsida</taxon>
        <taxon>Liliopsida</taxon>
        <taxon>Poales</taxon>
        <taxon>Poaceae</taxon>
        <taxon>PACMAD clade</taxon>
        <taxon>Chloridoideae</taxon>
        <taxon>Eragrostideae</taxon>
        <taxon>Eragrostidinae</taxon>
        <taxon>Eragrostis</taxon>
    </lineage>
</organism>
<feature type="domain" description="Protein kinase" evidence="22">
    <location>
        <begin position="40"/>
        <end position="313"/>
    </location>
</feature>
<keyword evidence="4" id="KW-0723">Serine/threonine-protein kinase</keyword>
<keyword evidence="12" id="KW-0418">Kinase</keyword>
<keyword evidence="9" id="KW-0732">Signal</keyword>
<evidence type="ECO:0000256" key="12">
    <source>
        <dbReference type="ARBA" id="ARBA00022777"/>
    </source>
</evidence>
<feature type="region of interest" description="Disordered" evidence="21">
    <location>
        <begin position="1806"/>
        <end position="1861"/>
    </location>
</feature>
<feature type="non-terminal residue" evidence="24">
    <location>
        <position position="1"/>
    </location>
</feature>
<feature type="domain" description="VWFA" evidence="23">
    <location>
        <begin position="366"/>
        <end position="536"/>
    </location>
</feature>
<dbReference type="FunFam" id="1.10.510.10:FF:001023">
    <property type="entry name" value="Os07g0541700 protein"/>
    <property type="match status" value="1"/>
</dbReference>
<keyword evidence="16" id="KW-0675">Receptor</keyword>
<evidence type="ECO:0000256" key="4">
    <source>
        <dbReference type="ARBA" id="ARBA00022527"/>
    </source>
</evidence>
<dbReference type="Gene3D" id="3.40.50.410">
    <property type="entry name" value="von Willebrand factor, type A domain"/>
    <property type="match status" value="2"/>
</dbReference>
<keyword evidence="14" id="KW-1133">Transmembrane helix</keyword>
<feature type="binding site" evidence="20">
    <location>
        <position position="67"/>
    </location>
    <ligand>
        <name>ATP</name>
        <dbReference type="ChEBI" id="CHEBI:30616"/>
    </ligand>
</feature>
<dbReference type="EC" id="2.7.11.1" evidence="2"/>
<evidence type="ECO:0000256" key="6">
    <source>
        <dbReference type="ARBA" id="ARBA00022614"/>
    </source>
</evidence>
<dbReference type="OrthoDB" id="1747506at2759"/>
<dbReference type="InterPro" id="IPR008271">
    <property type="entry name" value="Ser/Thr_kinase_AS"/>
</dbReference>
<evidence type="ECO:0000256" key="1">
    <source>
        <dbReference type="ARBA" id="ARBA00004162"/>
    </source>
</evidence>
<dbReference type="GO" id="GO:0005886">
    <property type="term" value="C:plasma membrane"/>
    <property type="evidence" value="ECO:0007669"/>
    <property type="project" value="UniProtKB-SubCell"/>
</dbReference>
<evidence type="ECO:0000256" key="2">
    <source>
        <dbReference type="ARBA" id="ARBA00012513"/>
    </source>
</evidence>
<comment type="catalytic activity">
    <reaction evidence="19">
        <text>L-seryl-[protein] + ATP = O-phospho-L-seryl-[protein] + ADP + H(+)</text>
        <dbReference type="Rhea" id="RHEA:17989"/>
        <dbReference type="Rhea" id="RHEA-COMP:9863"/>
        <dbReference type="Rhea" id="RHEA-COMP:11604"/>
        <dbReference type="ChEBI" id="CHEBI:15378"/>
        <dbReference type="ChEBI" id="CHEBI:29999"/>
        <dbReference type="ChEBI" id="CHEBI:30616"/>
        <dbReference type="ChEBI" id="CHEBI:83421"/>
        <dbReference type="ChEBI" id="CHEBI:456216"/>
        <dbReference type="EC" id="2.7.11.1"/>
    </reaction>
</comment>
<evidence type="ECO:0000256" key="20">
    <source>
        <dbReference type="PROSITE-ProRule" id="PRU10141"/>
    </source>
</evidence>
<evidence type="ECO:0000256" key="16">
    <source>
        <dbReference type="ARBA" id="ARBA00023170"/>
    </source>
</evidence>
<keyword evidence="5" id="KW-0597">Phosphoprotein</keyword>
<evidence type="ECO:0000256" key="21">
    <source>
        <dbReference type="SAM" id="MobiDB-lite"/>
    </source>
</evidence>
<dbReference type="PROSITE" id="PS50234">
    <property type="entry name" value="VWFA"/>
    <property type="match status" value="2"/>
</dbReference>
<dbReference type="FunFam" id="1.10.510.10:FF:000870">
    <property type="entry name" value="OSJNBa0016N04.16-like protein"/>
    <property type="match status" value="1"/>
</dbReference>
<keyword evidence="10" id="KW-0677">Repeat</keyword>
<keyword evidence="7" id="KW-0808">Transferase</keyword>
<dbReference type="PROSITE" id="PS00108">
    <property type="entry name" value="PROTEIN_KINASE_ST"/>
    <property type="match status" value="1"/>
</dbReference>
<protein>
    <recommendedName>
        <fullName evidence="2">non-specific serine/threonine protein kinase</fullName>
        <ecNumber evidence="2">2.7.11.1</ecNumber>
    </recommendedName>
</protein>
<dbReference type="SUPFAM" id="SSF53300">
    <property type="entry name" value="vWA-like"/>
    <property type="match status" value="2"/>
</dbReference>
<dbReference type="InterPro" id="IPR002035">
    <property type="entry name" value="VWF_A"/>
</dbReference>
<comment type="catalytic activity">
    <reaction evidence="18">
        <text>L-threonyl-[protein] + ATP = O-phospho-L-threonyl-[protein] + ADP + H(+)</text>
        <dbReference type="Rhea" id="RHEA:46608"/>
        <dbReference type="Rhea" id="RHEA-COMP:11060"/>
        <dbReference type="Rhea" id="RHEA-COMP:11605"/>
        <dbReference type="ChEBI" id="CHEBI:15378"/>
        <dbReference type="ChEBI" id="CHEBI:30013"/>
        <dbReference type="ChEBI" id="CHEBI:30616"/>
        <dbReference type="ChEBI" id="CHEBI:61977"/>
        <dbReference type="ChEBI" id="CHEBI:456216"/>
        <dbReference type="EC" id="2.7.11.1"/>
    </reaction>
</comment>
<dbReference type="InterPro" id="IPR052451">
    <property type="entry name" value="Ser/Thr_kinase-like"/>
</dbReference>
<dbReference type="PROSITE" id="PS00107">
    <property type="entry name" value="PROTEIN_KINASE_ATP"/>
    <property type="match status" value="1"/>
</dbReference>
<evidence type="ECO:0000256" key="9">
    <source>
        <dbReference type="ARBA" id="ARBA00022729"/>
    </source>
</evidence>
<dbReference type="Pfam" id="PF07714">
    <property type="entry name" value="PK_Tyr_Ser-Thr"/>
    <property type="match status" value="3"/>
</dbReference>